<dbReference type="EMBL" id="BEXD01000860">
    <property type="protein sequence ID" value="GBB90693.1"/>
    <property type="molecule type" value="Genomic_DNA"/>
</dbReference>
<reference evidence="3" key="2">
    <citation type="submission" date="2019-10" db="EMBL/GenBank/DDBJ databases">
        <title>Conservation and host-specific expression of non-tandemly repeated heterogenous ribosome RNA gene in arbuscular mycorrhizal fungi.</title>
        <authorList>
            <person name="Maeda T."/>
            <person name="Kobayashi Y."/>
            <person name="Nakagawa T."/>
            <person name="Ezawa T."/>
            <person name="Yamaguchi K."/>
            <person name="Bino T."/>
            <person name="Nishimoto Y."/>
            <person name="Shigenobu S."/>
            <person name="Kawaguchi M."/>
        </authorList>
    </citation>
    <scope>NUCLEOTIDE SEQUENCE</scope>
    <source>
        <strain evidence="3">HR1</strain>
    </source>
</reference>
<accession>A0A2Z6QKM1</accession>
<keyword evidence="4" id="KW-1185">Reference proteome</keyword>
<organism evidence="2 4">
    <name type="scientific">Rhizophagus clarus</name>
    <dbReference type="NCBI Taxonomy" id="94130"/>
    <lineage>
        <taxon>Eukaryota</taxon>
        <taxon>Fungi</taxon>
        <taxon>Fungi incertae sedis</taxon>
        <taxon>Mucoromycota</taxon>
        <taxon>Glomeromycotina</taxon>
        <taxon>Glomeromycetes</taxon>
        <taxon>Glomerales</taxon>
        <taxon>Glomeraceae</taxon>
        <taxon>Rhizophagus</taxon>
    </lineage>
</organism>
<evidence type="ECO:0000313" key="3">
    <source>
        <dbReference type="EMBL" id="GES95113.1"/>
    </source>
</evidence>
<feature type="compositionally biased region" description="Basic and acidic residues" evidence="1">
    <location>
        <begin position="190"/>
        <end position="211"/>
    </location>
</feature>
<dbReference type="AlphaFoldDB" id="A0A2Z6QKM1"/>
<evidence type="ECO:0000256" key="1">
    <source>
        <dbReference type="SAM" id="MobiDB-lite"/>
    </source>
</evidence>
<evidence type="ECO:0000313" key="2">
    <source>
        <dbReference type="EMBL" id="GBB90693.1"/>
    </source>
</evidence>
<protein>
    <submittedName>
        <fullName evidence="2">Uncharacterized protein</fullName>
    </submittedName>
</protein>
<dbReference type="Proteomes" id="UP000247702">
    <property type="component" value="Unassembled WGS sequence"/>
</dbReference>
<dbReference type="OrthoDB" id="2380411at2759"/>
<reference evidence="2 4" key="1">
    <citation type="submission" date="2017-11" db="EMBL/GenBank/DDBJ databases">
        <title>The genome of Rhizophagus clarus HR1 reveals common genetic basis of auxotrophy among arbuscular mycorrhizal fungi.</title>
        <authorList>
            <person name="Kobayashi Y."/>
        </authorList>
    </citation>
    <scope>NUCLEOTIDE SEQUENCE [LARGE SCALE GENOMIC DNA]</scope>
    <source>
        <strain evidence="2 4">HR1</strain>
    </source>
</reference>
<sequence length="319" mass="37426">MTQQLNEVETSTLFERLVKTGNQEKVKELIKKYYEKNDIGEGSSQDYRINKLELEKKALIKEIDELLKEPKPDVQIESTKEELSEDKGGLEHLLNEVKILTVDRTKKEKEIISLEEKIKKLENIVKTSYDPKRISELQRKMEDLRGKLAIKKTELSNAREKLVKKDDSVRKQIADLKGKIDSLQNTVRGLESEKKRNKSSKKESKLQLDKTRIDESEHKLKEISELVLQTQKAKRELEKMIEESKIKLDGDKKNRIKELFERQEENDDSELEEIKFLLSRKLDNKVIQELLNRKTEIVQMEQELVTKILKIANGAKRNF</sequence>
<gene>
    <name evidence="3" type="ORF">RCL2_002180400</name>
    <name evidence="2" type="ORF">RclHR1_17720003</name>
</gene>
<comment type="caution">
    <text evidence="2">The sequence shown here is derived from an EMBL/GenBank/DDBJ whole genome shotgun (WGS) entry which is preliminary data.</text>
</comment>
<dbReference type="STRING" id="94130.A0A2Z6QKM1"/>
<evidence type="ECO:0000313" key="4">
    <source>
        <dbReference type="Proteomes" id="UP000247702"/>
    </source>
</evidence>
<dbReference type="EMBL" id="BLAL01000239">
    <property type="protein sequence ID" value="GES95113.1"/>
    <property type="molecule type" value="Genomic_DNA"/>
</dbReference>
<dbReference type="Proteomes" id="UP000615446">
    <property type="component" value="Unassembled WGS sequence"/>
</dbReference>
<proteinExistence type="predicted"/>
<name>A0A2Z6QKM1_9GLOM</name>
<feature type="region of interest" description="Disordered" evidence="1">
    <location>
        <begin position="187"/>
        <end position="211"/>
    </location>
</feature>